<evidence type="ECO:0000256" key="4">
    <source>
        <dbReference type="ARBA" id="ARBA00022777"/>
    </source>
</evidence>
<dbReference type="PROSITE" id="PS51510">
    <property type="entry name" value="PHOSPHAGEN_KINASE_C"/>
    <property type="match status" value="1"/>
</dbReference>
<feature type="binding site" evidence="7">
    <location>
        <position position="267"/>
    </location>
    <ligand>
        <name>ATP</name>
        <dbReference type="ChEBI" id="CHEBI:30616"/>
    </ligand>
</feature>
<comment type="similarity">
    <text evidence="1 6">Belongs to the ATP:guanido phosphotransferase family.</text>
</comment>
<dbReference type="InterPro" id="IPR022413">
    <property type="entry name" value="ATP-guanido_PTrfase_N"/>
</dbReference>
<dbReference type="InterPro" id="IPR022414">
    <property type="entry name" value="ATP-guanido_PTrfase_cat"/>
</dbReference>
<dbReference type="SUPFAM" id="SSF48034">
    <property type="entry name" value="Guanido kinase N-terminal domain"/>
    <property type="match status" value="1"/>
</dbReference>
<organism evidence="10 11">
    <name type="scientific">Polarella glacialis</name>
    <name type="common">Dinoflagellate</name>
    <dbReference type="NCBI Taxonomy" id="89957"/>
    <lineage>
        <taxon>Eukaryota</taxon>
        <taxon>Sar</taxon>
        <taxon>Alveolata</taxon>
        <taxon>Dinophyceae</taxon>
        <taxon>Suessiales</taxon>
        <taxon>Suessiaceae</taxon>
        <taxon>Polarella</taxon>
    </lineage>
</organism>
<dbReference type="Pfam" id="PF02807">
    <property type="entry name" value="ATP-gua_PtransN"/>
    <property type="match status" value="1"/>
</dbReference>
<evidence type="ECO:0000259" key="9">
    <source>
        <dbReference type="PROSITE" id="PS51510"/>
    </source>
</evidence>
<evidence type="ECO:0000313" key="11">
    <source>
        <dbReference type="Proteomes" id="UP000654075"/>
    </source>
</evidence>
<evidence type="ECO:0000256" key="5">
    <source>
        <dbReference type="ARBA" id="ARBA00022840"/>
    </source>
</evidence>
<comment type="caution">
    <text evidence="10">The sequence shown here is derived from an EMBL/GenBank/DDBJ whole genome shotgun (WGS) entry which is preliminary data.</text>
</comment>
<keyword evidence="2 7" id="KW-0808">Transferase</keyword>
<protein>
    <recommendedName>
        <fullName evidence="12">Arginine kinase</fullName>
    </recommendedName>
</protein>
<feature type="binding site" evidence="7">
    <location>
        <begin position="396"/>
        <end position="401"/>
    </location>
    <ligand>
        <name>ATP</name>
        <dbReference type="ChEBI" id="CHEBI:30616"/>
    </ligand>
</feature>
<sequence>MGSGASKDLTPQVTSASQAEVKAALGALPVADLQKVKEALAALDAKPAHGAAHGPWKDETYCASSSEIHAPRYFSGGWDDFGEALKAAPGELLLRDIMTKEMYDKFKDEKTELGVTLDKCIKGGIDKARIGEKWNVGKVGILFGDAECVTKFKELMHPIIVARHGNPTLPHPPPNLDGSKLLDHTVIDESFVISTRVRTGRSISGFPLPPSISADQRKELEAITVKALGMLDGELKGDYYPLAGSTTYAPKPTGIDKATEEQLTKDHFLFQEPDEPMLLSWRMERDWPHARGIYHNTDKTALVWVNEEDHLRIISMQKGYNVRAVFDRFASLVNAVEGACKEVGRGLEISPEYGNILSCPSNCGTGLRASMMINIPLASSQPDFKKWCADRKLQARGSGGFASEAKDDGVRDVSNVDRMGKDEVTLVNEMIQGVADLVKWEKELQAAKAT</sequence>
<dbReference type="GO" id="GO:0004111">
    <property type="term" value="F:creatine kinase activity"/>
    <property type="evidence" value="ECO:0007669"/>
    <property type="project" value="InterPro"/>
</dbReference>
<keyword evidence="4 7" id="KW-0418">Kinase</keyword>
<evidence type="ECO:0000256" key="3">
    <source>
        <dbReference type="ARBA" id="ARBA00022741"/>
    </source>
</evidence>
<dbReference type="InterPro" id="IPR036802">
    <property type="entry name" value="ATP-guanido_PTrfase_N_sf"/>
</dbReference>
<dbReference type="Gene3D" id="3.30.590.10">
    <property type="entry name" value="Glutamine synthetase/guanido kinase, catalytic domain"/>
    <property type="match status" value="1"/>
</dbReference>
<dbReference type="OMA" id="SIENTHT"/>
<keyword evidence="11" id="KW-1185">Reference proteome</keyword>
<dbReference type="PANTHER" id="PTHR11547:SF38">
    <property type="entry name" value="ARGININE KINASE 1-RELATED"/>
    <property type="match status" value="1"/>
</dbReference>
<gene>
    <name evidence="10" type="ORF">PGLA1383_LOCUS20231</name>
</gene>
<dbReference type="SUPFAM" id="SSF55931">
    <property type="entry name" value="Glutamine synthetase/guanido kinase"/>
    <property type="match status" value="1"/>
</dbReference>
<reference evidence="10" key="1">
    <citation type="submission" date="2021-02" db="EMBL/GenBank/DDBJ databases">
        <authorList>
            <person name="Dougan E. K."/>
            <person name="Rhodes N."/>
            <person name="Thang M."/>
            <person name="Chan C."/>
        </authorList>
    </citation>
    <scope>NUCLEOTIDE SEQUENCE</scope>
</reference>
<keyword evidence="5 7" id="KW-0067">ATP-binding</keyword>
<dbReference type="OrthoDB" id="430219at2759"/>
<dbReference type="PANTHER" id="PTHR11547">
    <property type="entry name" value="ARGININE OR CREATINE KINASE"/>
    <property type="match status" value="1"/>
</dbReference>
<feature type="domain" description="Phosphagen kinase N-terminal" evidence="8">
    <location>
        <begin position="72"/>
        <end position="165"/>
    </location>
</feature>
<dbReference type="GO" id="GO:0046314">
    <property type="term" value="P:phosphocreatine biosynthetic process"/>
    <property type="evidence" value="ECO:0007669"/>
    <property type="project" value="InterPro"/>
</dbReference>
<evidence type="ECO:0000313" key="10">
    <source>
        <dbReference type="EMBL" id="CAE8601971.1"/>
    </source>
</evidence>
<feature type="binding site" evidence="7">
    <location>
        <position position="312"/>
    </location>
    <ligand>
        <name>ATP</name>
        <dbReference type="ChEBI" id="CHEBI:30616"/>
    </ligand>
</feature>
<dbReference type="GO" id="GO:0005524">
    <property type="term" value="F:ATP binding"/>
    <property type="evidence" value="ECO:0007669"/>
    <property type="project" value="UniProtKB-UniRule"/>
</dbReference>
<dbReference type="Gene3D" id="1.10.135.10">
    <property type="entry name" value="ATP:guanido phosphotransferase, N-terminal domain"/>
    <property type="match status" value="1"/>
</dbReference>
<evidence type="ECO:0000259" key="8">
    <source>
        <dbReference type="PROSITE" id="PS51509"/>
    </source>
</evidence>
<proteinExistence type="inferred from homology"/>
<evidence type="ECO:0000256" key="6">
    <source>
        <dbReference type="PROSITE-ProRule" id="PRU00842"/>
    </source>
</evidence>
<evidence type="ECO:0008006" key="12">
    <source>
        <dbReference type="Google" id="ProtNLM"/>
    </source>
</evidence>
<keyword evidence="3 7" id="KW-0547">Nucleotide-binding</keyword>
<feature type="domain" description="Phosphagen kinase C-terminal" evidence="9">
    <location>
        <begin position="191"/>
        <end position="444"/>
    </location>
</feature>
<dbReference type="EMBL" id="CAJNNV010013722">
    <property type="protein sequence ID" value="CAE8601971.1"/>
    <property type="molecule type" value="Genomic_DNA"/>
</dbReference>
<feature type="binding site" evidence="7">
    <location>
        <begin position="194"/>
        <end position="198"/>
    </location>
    <ligand>
        <name>ATP</name>
        <dbReference type="ChEBI" id="CHEBI:30616"/>
    </ligand>
</feature>
<dbReference type="AlphaFoldDB" id="A0A813ETN1"/>
<dbReference type="PROSITE" id="PS51509">
    <property type="entry name" value="PHOSPHAGEN_KINASE_N"/>
    <property type="match status" value="1"/>
</dbReference>
<evidence type="ECO:0000256" key="2">
    <source>
        <dbReference type="ARBA" id="ARBA00022679"/>
    </source>
</evidence>
<dbReference type="Pfam" id="PF00217">
    <property type="entry name" value="ATP-gua_Ptrans"/>
    <property type="match status" value="1"/>
</dbReference>
<feature type="binding site" evidence="7">
    <location>
        <begin position="368"/>
        <end position="372"/>
    </location>
    <ligand>
        <name>ATP</name>
        <dbReference type="ChEBI" id="CHEBI:30616"/>
    </ligand>
</feature>
<dbReference type="GO" id="GO:0005615">
    <property type="term" value="C:extracellular space"/>
    <property type="evidence" value="ECO:0007669"/>
    <property type="project" value="TreeGrafter"/>
</dbReference>
<name>A0A813ETN1_POLGL</name>
<evidence type="ECO:0000256" key="7">
    <source>
        <dbReference type="PROSITE-ProRule" id="PRU00843"/>
    </source>
</evidence>
<evidence type="ECO:0000256" key="1">
    <source>
        <dbReference type="ARBA" id="ARBA00006798"/>
    </source>
</evidence>
<dbReference type="InterPro" id="IPR014746">
    <property type="entry name" value="Gln_synth/guanido_kin_cat_dom"/>
</dbReference>
<accession>A0A813ETN1</accession>
<dbReference type="InterPro" id="IPR000749">
    <property type="entry name" value="ATP-guanido_PTrfase"/>
</dbReference>
<dbReference type="Proteomes" id="UP000654075">
    <property type="component" value="Unassembled WGS sequence"/>
</dbReference>